<dbReference type="AlphaFoldDB" id="A0A0C2M131"/>
<accession>A0A0C2M131</accession>
<feature type="region of interest" description="Disordered" evidence="1">
    <location>
        <begin position="37"/>
        <end position="69"/>
    </location>
</feature>
<organism evidence="2 3">
    <name type="scientific">Thelohanellus kitauei</name>
    <name type="common">Myxosporean</name>
    <dbReference type="NCBI Taxonomy" id="669202"/>
    <lineage>
        <taxon>Eukaryota</taxon>
        <taxon>Metazoa</taxon>
        <taxon>Cnidaria</taxon>
        <taxon>Myxozoa</taxon>
        <taxon>Myxosporea</taxon>
        <taxon>Bivalvulida</taxon>
        <taxon>Platysporina</taxon>
        <taxon>Myxobolidae</taxon>
        <taxon>Thelohanellus</taxon>
    </lineage>
</organism>
<protein>
    <submittedName>
        <fullName evidence="2">Uncharacterized protein</fullName>
    </submittedName>
</protein>
<evidence type="ECO:0000256" key="1">
    <source>
        <dbReference type="SAM" id="MobiDB-lite"/>
    </source>
</evidence>
<feature type="compositionally biased region" description="Low complexity" evidence="1">
    <location>
        <begin position="39"/>
        <end position="53"/>
    </location>
</feature>
<sequence length="227" mass="25994">MTTESSTTATQDLPSENLSQDLVGLAMNFLVQSRPIPQPQQQNGVQHQIQPQPDSHHQSSLESESRLQDRSSKLPMVILEHNGISYCGFMLPQEFIERKQGTTEDILDYIQNDNKNALQTYKDPQDHKRRRPRQAKKTLIDYGITKRSSPNNKGERKLNGSRARLSTKNRMQVLDATREILSSNQSLHHELPLLETNTNLTNSSDFNFLKLGLVYSFYESSCRDSFM</sequence>
<name>A0A0C2M131_THEKT</name>
<dbReference type="Proteomes" id="UP000031668">
    <property type="component" value="Unassembled WGS sequence"/>
</dbReference>
<reference evidence="2 3" key="1">
    <citation type="journal article" date="2014" name="Genome Biol. Evol.">
        <title>The genome of the myxosporean Thelohanellus kitauei shows adaptations to nutrient acquisition within its fish host.</title>
        <authorList>
            <person name="Yang Y."/>
            <person name="Xiong J."/>
            <person name="Zhou Z."/>
            <person name="Huo F."/>
            <person name="Miao W."/>
            <person name="Ran C."/>
            <person name="Liu Y."/>
            <person name="Zhang J."/>
            <person name="Feng J."/>
            <person name="Wang M."/>
            <person name="Wang M."/>
            <person name="Wang L."/>
            <person name="Yao B."/>
        </authorList>
    </citation>
    <scope>NUCLEOTIDE SEQUENCE [LARGE SCALE GENOMIC DNA]</scope>
    <source>
        <strain evidence="2">Wuqing</strain>
    </source>
</reference>
<keyword evidence="3" id="KW-1185">Reference proteome</keyword>
<dbReference type="EMBL" id="JWZT01005480">
    <property type="protein sequence ID" value="KII60725.1"/>
    <property type="molecule type" value="Genomic_DNA"/>
</dbReference>
<evidence type="ECO:0000313" key="3">
    <source>
        <dbReference type="Proteomes" id="UP000031668"/>
    </source>
</evidence>
<feature type="compositionally biased region" description="Basic and acidic residues" evidence="1">
    <location>
        <begin position="54"/>
        <end position="69"/>
    </location>
</feature>
<proteinExistence type="predicted"/>
<evidence type="ECO:0000313" key="2">
    <source>
        <dbReference type="EMBL" id="KII60725.1"/>
    </source>
</evidence>
<gene>
    <name evidence="2" type="ORF">RF11_10954</name>
</gene>
<comment type="caution">
    <text evidence="2">The sequence shown here is derived from an EMBL/GenBank/DDBJ whole genome shotgun (WGS) entry which is preliminary data.</text>
</comment>